<dbReference type="Proteomes" id="UP001322277">
    <property type="component" value="Chromosome 5"/>
</dbReference>
<accession>A0AAX4IJP1</accession>
<feature type="region of interest" description="Disordered" evidence="1">
    <location>
        <begin position="141"/>
        <end position="167"/>
    </location>
</feature>
<gene>
    <name evidence="2" type="ORF">CDEST_08747</name>
</gene>
<feature type="compositionally biased region" description="Basic and acidic residues" evidence="1">
    <location>
        <begin position="141"/>
        <end position="154"/>
    </location>
</feature>
<evidence type="ECO:0000313" key="3">
    <source>
        <dbReference type="Proteomes" id="UP001322277"/>
    </source>
</evidence>
<reference evidence="3" key="1">
    <citation type="journal article" date="2023" name="bioRxiv">
        <title>Complete genome of the Medicago anthracnose fungus, Colletotrichum destructivum, reveals a mini-chromosome-like region within a core chromosome.</title>
        <authorList>
            <person name="Lapalu N."/>
            <person name="Simon A."/>
            <person name="Lu A."/>
            <person name="Plaumann P.-L."/>
            <person name="Amselem J."/>
            <person name="Pigne S."/>
            <person name="Auger A."/>
            <person name="Koch C."/>
            <person name="Dallery J.-F."/>
            <person name="O'Connell R.J."/>
        </authorList>
    </citation>
    <scope>NUCLEOTIDE SEQUENCE [LARGE SCALE GENOMIC DNA]</scope>
    <source>
        <strain evidence="3">CBS 520.97</strain>
    </source>
</reference>
<sequence length="167" mass="19822">MAQPSRGIMQRFSWDREARPREDPSLQRAPSFPAPPRGWVQVTVSAYNLKWSRLRQWLINNFKKEKAQFNERQVRWRNHELFSSSRADIQLLQTLYDDFFFFYAPRQLVEVRQSSVAKWNFANMHKNELSAIDDLREINRADQRRHSVPRDRTPDPPASSTAPNIPL</sequence>
<name>A0AAX4IJP1_9PEZI</name>
<proteinExistence type="predicted"/>
<dbReference type="GeneID" id="87945250"/>
<dbReference type="KEGG" id="cdet:87945250"/>
<feature type="region of interest" description="Disordered" evidence="1">
    <location>
        <begin position="1"/>
        <end position="31"/>
    </location>
</feature>
<feature type="compositionally biased region" description="Polar residues" evidence="1">
    <location>
        <begin position="158"/>
        <end position="167"/>
    </location>
</feature>
<protein>
    <submittedName>
        <fullName evidence="2">Uncharacterized protein</fullName>
    </submittedName>
</protein>
<dbReference type="EMBL" id="CP137309">
    <property type="protein sequence ID" value="WQF83733.1"/>
    <property type="molecule type" value="Genomic_DNA"/>
</dbReference>
<dbReference type="AlphaFoldDB" id="A0AAX4IJP1"/>
<evidence type="ECO:0000256" key="1">
    <source>
        <dbReference type="SAM" id="MobiDB-lite"/>
    </source>
</evidence>
<keyword evidence="3" id="KW-1185">Reference proteome</keyword>
<organism evidence="2 3">
    <name type="scientific">Colletotrichum destructivum</name>
    <dbReference type="NCBI Taxonomy" id="34406"/>
    <lineage>
        <taxon>Eukaryota</taxon>
        <taxon>Fungi</taxon>
        <taxon>Dikarya</taxon>
        <taxon>Ascomycota</taxon>
        <taxon>Pezizomycotina</taxon>
        <taxon>Sordariomycetes</taxon>
        <taxon>Hypocreomycetidae</taxon>
        <taxon>Glomerellales</taxon>
        <taxon>Glomerellaceae</taxon>
        <taxon>Colletotrichum</taxon>
        <taxon>Colletotrichum destructivum species complex</taxon>
    </lineage>
</organism>
<evidence type="ECO:0000313" key="2">
    <source>
        <dbReference type="EMBL" id="WQF83733.1"/>
    </source>
</evidence>
<feature type="compositionally biased region" description="Basic and acidic residues" evidence="1">
    <location>
        <begin position="13"/>
        <end position="25"/>
    </location>
</feature>
<dbReference type="RefSeq" id="XP_062780957.1">
    <property type="nucleotide sequence ID" value="XM_062924906.1"/>
</dbReference>